<dbReference type="EC" id="3.8.1.5" evidence="3"/>
<dbReference type="OrthoDB" id="9780765at2"/>
<proteinExistence type="predicted"/>
<reference evidence="3 4" key="1">
    <citation type="submission" date="2017-10" db="EMBL/GenBank/DDBJ databases">
        <title>Nyctiphanis sp. nov., isolated from the stomach of the euphausiid Nyctiphanes simplex (Hansen, 1911) in the Gulf of California.</title>
        <authorList>
            <person name="Gomez-Gil B."/>
            <person name="Aguilar-Mendez M."/>
            <person name="Lopez-Cortes A."/>
            <person name="Gomez-Gutierrez J."/>
            <person name="Roque A."/>
            <person name="Lang E."/>
            <person name="Gonzalez-Castillo A."/>
        </authorList>
    </citation>
    <scope>NUCLEOTIDE SEQUENCE [LARGE SCALE GENOMIC DNA]</scope>
    <source>
        <strain evidence="3 4">CAIM 600</strain>
    </source>
</reference>
<dbReference type="Gene3D" id="3.40.50.1820">
    <property type="entry name" value="alpha/beta hydrolase"/>
    <property type="match status" value="1"/>
</dbReference>
<keyword evidence="1 3" id="KW-0378">Hydrolase</keyword>
<protein>
    <submittedName>
        <fullName evidence="3">Haloalkane dehalogenase</fullName>
        <ecNumber evidence="3">3.8.1.5</ecNumber>
    </submittedName>
</protein>
<dbReference type="InterPro" id="IPR051340">
    <property type="entry name" value="Haloalkane_dehalogenase"/>
</dbReference>
<dbReference type="InterPro" id="IPR000073">
    <property type="entry name" value="AB_hydrolase_1"/>
</dbReference>
<dbReference type="PANTHER" id="PTHR42977:SF3">
    <property type="entry name" value="AB HYDROLASE-1 DOMAIN-CONTAINING PROTEIN"/>
    <property type="match status" value="1"/>
</dbReference>
<dbReference type="InterPro" id="IPR000639">
    <property type="entry name" value="Epox_hydrolase-like"/>
</dbReference>
<feature type="domain" description="AB hydrolase-1" evidence="2">
    <location>
        <begin position="59"/>
        <end position="161"/>
    </location>
</feature>
<gene>
    <name evidence="3" type="ORF">CS022_14115</name>
</gene>
<dbReference type="GO" id="GO:0018786">
    <property type="term" value="F:haloalkane dehalogenase activity"/>
    <property type="evidence" value="ECO:0007669"/>
    <property type="project" value="UniProtKB-EC"/>
</dbReference>
<dbReference type="InterPro" id="IPR029058">
    <property type="entry name" value="AB_hydrolase_fold"/>
</dbReference>
<dbReference type="GO" id="GO:0004301">
    <property type="term" value="F:epoxide hydrolase activity"/>
    <property type="evidence" value="ECO:0007669"/>
    <property type="project" value="TreeGrafter"/>
</dbReference>
<sequence length="312" mass="35663">MAQKPQTFDSNTKYGTLETLRTPGHRFDNLQGYSFRPNYITIDGLRMHYIDEGPENGQVILLLHGEPTWAYLYRHMITQLADKGYRVIVPDLIGFGRSDKLLHTSDHTYARHVDWVKEFVVSMELENITLFVQDWGAYIGLVVAAEAEERFDRILLSNGGLPNGENTPLGFHLFRLSVSLVGEHFPIKLAMQLGTFFPLSLKEKWAYVAPFPNTYYTAGPDIFDDLVPTSPDMPGAAKNKEVWKTFENWQKPFLTVFGDADFVLGTLDKEFQERVPGAQGQPHRRLKFGGHFIQEDLPHILSDELDKFIQNN</sequence>
<accession>A0A4Q0YP46</accession>
<dbReference type="Pfam" id="PF00561">
    <property type="entry name" value="Abhydrolase_1"/>
    <property type="match status" value="1"/>
</dbReference>
<organism evidence="3 4">
    <name type="scientific">Veronia nyctiphanis</name>
    <dbReference type="NCBI Taxonomy" id="1278244"/>
    <lineage>
        <taxon>Bacteria</taxon>
        <taxon>Pseudomonadati</taxon>
        <taxon>Pseudomonadota</taxon>
        <taxon>Gammaproteobacteria</taxon>
        <taxon>Vibrionales</taxon>
        <taxon>Vibrionaceae</taxon>
        <taxon>Veronia</taxon>
    </lineage>
</organism>
<evidence type="ECO:0000256" key="1">
    <source>
        <dbReference type="ARBA" id="ARBA00022801"/>
    </source>
</evidence>
<dbReference type="SUPFAM" id="SSF53474">
    <property type="entry name" value="alpha/beta-Hydrolases"/>
    <property type="match status" value="1"/>
</dbReference>
<dbReference type="PRINTS" id="PR00111">
    <property type="entry name" value="ABHYDROLASE"/>
</dbReference>
<dbReference type="NCBIfam" id="NF002043">
    <property type="entry name" value="PRK00870.1"/>
    <property type="match status" value="1"/>
</dbReference>
<dbReference type="Proteomes" id="UP000290287">
    <property type="component" value="Unassembled WGS sequence"/>
</dbReference>
<evidence type="ECO:0000313" key="4">
    <source>
        <dbReference type="Proteomes" id="UP000290287"/>
    </source>
</evidence>
<dbReference type="PANTHER" id="PTHR42977">
    <property type="entry name" value="HYDROLASE-RELATED"/>
    <property type="match status" value="1"/>
</dbReference>
<dbReference type="PRINTS" id="PR00412">
    <property type="entry name" value="EPOXHYDRLASE"/>
</dbReference>
<dbReference type="AlphaFoldDB" id="A0A4Q0YP46"/>
<name>A0A4Q0YP46_9GAMM</name>
<keyword evidence="4" id="KW-1185">Reference proteome</keyword>
<comment type="caution">
    <text evidence="3">The sequence shown here is derived from an EMBL/GenBank/DDBJ whole genome shotgun (WGS) entry which is preliminary data.</text>
</comment>
<evidence type="ECO:0000313" key="3">
    <source>
        <dbReference type="EMBL" id="RXJ72780.1"/>
    </source>
</evidence>
<dbReference type="EMBL" id="PEIB01000016">
    <property type="protein sequence ID" value="RXJ72780.1"/>
    <property type="molecule type" value="Genomic_DNA"/>
</dbReference>
<evidence type="ECO:0000259" key="2">
    <source>
        <dbReference type="Pfam" id="PF00561"/>
    </source>
</evidence>